<evidence type="ECO:0000313" key="2">
    <source>
        <dbReference type="Proteomes" id="UP000708148"/>
    </source>
</evidence>
<organism evidence="1 2">
    <name type="scientific">Ostreobium quekettii</name>
    <dbReference type="NCBI Taxonomy" id="121088"/>
    <lineage>
        <taxon>Eukaryota</taxon>
        <taxon>Viridiplantae</taxon>
        <taxon>Chlorophyta</taxon>
        <taxon>core chlorophytes</taxon>
        <taxon>Ulvophyceae</taxon>
        <taxon>TCBD clade</taxon>
        <taxon>Bryopsidales</taxon>
        <taxon>Ostreobineae</taxon>
        <taxon>Ostreobiaceae</taxon>
        <taxon>Ostreobium</taxon>
    </lineage>
</organism>
<gene>
    <name evidence="1" type="ORF">OSTQU699_LOCUS5650</name>
</gene>
<evidence type="ECO:0000313" key="1">
    <source>
        <dbReference type="EMBL" id="CAD7700291.1"/>
    </source>
</evidence>
<comment type="caution">
    <text evidence="1">The sequence shown here is derived from an EMBL/GenBank/DDBJ whole genome shotgun (WGS) entry which is preliminary data.</text>
</comment>
<keyword evidence="2" id="KW-1185">Reference proteome</keyword>
<dbReference type="AlphaFoldDB" id="A0A8S1J299"/>
<sequence>MCNSSLSGRAVWASARIDGTDGCCGIQVLRLLLEMMEFCTLGTRWCSMRCLAVAGEGIPGVVAQDWYSGMSCPFKRLRDCPPRCQETAQQAQVEFRCPQCISDTGQHGVAGKRRLRRRGGGRMQVKVEVQLL</sequence>
<proteinExistence type="predicted"/>
<dbReference type="Proteomes" id="UP000708148">
    <property type="component" value="Unassembled WGS sequence"/>
</dbReference>
<name>A0A8S1J299_9CHLO</name>
<accession>A0A8S1J299</accession>
<dbReference type="EMBL" id="CAJHUC010001214">
    <property type="protein sequence ID" value="CAD7700291.1"/>
    <property type="molecule type" value="Genomic_DNA"/>
</dbReference>
<protein>
    <submittedName>
        <fullName evidence="1">Uncharacterized protein</fullName>
    </submittedName>
</protein>
<reference evidence="1" key="1">
    <citation type="submission" date="2020-12" db="EMBL/GenBank/DDBJ databases">
        <authorList>
            <person name="Iha C."/>
        </authorList>
    </citation>
    <scope>NUCLEOTIDE SEQUENCE</scope>
</reference>